<keyword evidence="2" id="KW-0238">DNA-binding</keyword>
<dbReference type="SUPFAM" id="SSF46689">
    <property type="entry name" value="Homeodomain-like"/>
    <property type="match status" value="1"/>
</dbReference>
<protein>
    <recommendedName>
        <fullName evidence="4">HTH araC/xylS-type domain-containing protein</fullName>
    </recommendedName>
</protein>
<dbReference type="GO" id="GO:0043565">
    <property type="term" value="F:sequence-specific DNA binding"/>
    <property type="evidence" value="ECO:0007669"/>
    <property type="project" value="InterPro"/>
</dbReference>
<evidence type="ECO:0000256" key="1">
    <source>
        <dbReference type="ARBA" id="ARBA00023015"/>
    </source>
</evidence>
<dbReference type="PROSITE" id="PS00041">
    <property type="entry name" value="HTH_ARAC_FAMILY_1"/>
    <property type="match status" value="1"/>
</dbReference>
<dbReference type="Gene3D" id="1.10.10.60">
    <property type="entry name" value="Homeodomain-like"/>
    <property type="match status" value="1"/>
</dbReference>
<keyword evidence="6" id="KW-1185">Reference proteome</keyword>
<dbReference type="GO" id="GO:0003700">
    <property type="term" value="F:DNA-binding transcription factor activity"/>
    <property type="evidence" value="ECO:0007669"/>
    <property type="project" value="InterPro"/>
</dbReference>
<dbReference type="SMART" id="SM00342">
    <property type="entry name" value="HTH_ARAC"/>
    <property type="match status" value="1"/>
</dbReference>
<organism evidence="5 6">
    <name type="scientific">Amycolatopsis albispora</name>
    <dbReference type="NCBI Taxonomy" id="1804986"/>
    <lineage>
        <taxon>Bacteria</taxon>
        <taxon>Bacillati</taxon>
        <taxon>Actinomycetota</taxon>
        <taxon>Actinomycetes</taxon>
        <taxon>Pseudonocardiales</taxon>
        <taxon>Pseudonocardiaceae</taxon>
        <taxon>Amycolatopsis</taxon>
    </lineage>
</organism>
<sequence>MLAMTDVVLPETCCAVVWAGPGRAAYLGPSLRLRAHSGSVHCFALGIDEPFTVLAGGAEHRVRSALIPARTRSQVVASGRMLFLYRDPSASWLADIRTRMTPAGTLHIGHRDEAALVREVHGGRLPVGVLGPALVPSDARVRAALELVGTDPGGRLSAADVAAAVHLSVSRFQHLFTAQTGTSFRRYRLWARMQHVAAAVSRGESLTRAAADAGFASPGHFSDSFRDMFGLSASRLLAPGTRLRVDPGNLGGGGN</sequence>
<dbReference type="InterPro" id="IPR050204">
    <property type="entry name" value="AraC_XylS_family_regulators"/>
</dbReference>
<reference evidence="5 6" key="1">
    <citation type="submission" date="2016-04" db="EMBL/GenBank/DDBJ databases">
        <title>Complete genome sequence and analysis of deep-sea sediment isolate, Amycolatopsis sp. WP1.</title>
        <authorList>
            <person name="Wang H."/>
            <person name="Chen S."/>
            <person name="Wu Q."/>
        </authorList>
    </citation>
    <scope>NUCLEOTIDE SEQUENCE [LARGE SCALE GENOMIC DNA]</scope>
    <source>
        <strain evidence="5 6">WP1</strain>
    </source>
</reference>
<accession>A0A344L164</accession>
<dbReference type="PANTHER" id="PTHR46796">
    <property type="entry name" value="HTH-TYPE TRANSCRIPTIONAL ACTIVATOR RHAS-RELATED"/>
    <property type="match status" value="1"/>
</dbReference>
<evidence type="ECO:0000313" key="5">
    <source>
        <dbReference type="EMBL" id="AXB41788.1"/>
    </source>
</evidence>
<feature type="domain" description="HTH araC/xylS-type" evidence="4">
    <location>
        <begin position="142"/>
        <end position="239"/>
    </location>
</feature>
<dbReference type="AlphaFoldDB" id="A0A344L164"/>
<evidence type="ECO:0000256" key="2">
    <source>
        <dbReference type="ARBA" id="ARBA00023125"/>
    </source>
</evidence>
<dbReference type="PROSITE" id="PS01124">
    <property type="entry name" value="HTH_ARAC_FAMILY_2"/>
    <property type="match status" value="1"/>
</dbReference>
<dbReference type="Proteomes" id="UP000250434">
    <property type="component" value="Chromosome"/>
</dbReference>
<gene>
    <name evidence="5" type="ORF">A4R43_03990</name>
</gene>
<dbReference type="EMBL" id="CP015163">
    <property type="protein sequence ID" value="AXB41788.1"/>
    <property type="molecule type" value="Genomic_DNA"/>
</dbReference>
<evidence type="ECO:0000256" key="3">
    <source>
        <dbReference type="ARBA" id="ARBA00023163"/>
    </source>
</evidence>
<dbReference type="Pfam" id="PF12833">
    <property type="entry name" value="HTH_18"/>
    <property type="match status" value="1"/>
</dbReference>
<dbReference type="KEGG" id="aab:A4R43_03990"/>
<evidence type="ECO:0000259" key="4">
    <source>
        <dbReference type="PROSITE" id="PS01124"/>
    </source>
</evidence>
<keyword evidence="1" id="KW-0805">Transcription regulation</keyword>
<name>A0A344L164_9PSEU</name>
<dbReference type="InterPro" id="IPR018060">
    <property type="entry name" value="HTH_AraC"/>
</dbReference>
<dbReference type="InterPro" id="IPR009057">
    <property type="entry name" value="Homeodomain-like_sf"/>
</dbReference>
<dbReference type="InterPro" id="IPR018062">
    <property type="entry name" value="HTH_AraC-typ_CS"/>
</dbReference>
<keyword evidence="3" id="KW-0804">Transcription</keyword>
<evidence type="ECO:0000313" key="6">
    <source>
        <dbReference type="Proteomes" id="UP000250434"/>
    </source>
</evidence>
<proteinExistence type="predicted"/>